<dbReference type="AlphaFoldDB" id="A0ABD5RFI6"/>
<organism evidence="3 4">
    <name type="scientific">Salinirubrum litoreum</name>
    <dbReference type="NCBI Taxonomy" id="1126234"/>
    <lineage>
        <taxon>Archaea</taxon>
        <taxon>Methanobacteriati</taxon>
        <taxon>Methanobacteriota</taxon>
        <taxon>Stenosarchaea group</taxon>
        <taxon>Halobacteria</taxon>
        <taxon>Halobacteriales</taxon>
        <taxon>Haloferacaceae</taxon>
        <taxon>Salinirubrum</taxon>
    </lineage>
</organism>
<feature type="transmembrane region" description="Helical" evidence="2">
    <location>
        <begin position="169"/>
        <end position="188"/>
    </location>
</feature>
<proteinExistence type="predicted"/>
<keyword evidence="2" id="KW-1133">Transmembrane helix</keyword>
<accession>A0ABD5RFI6</accession>
<comment type="caution">
    <text evidence="3">The sequence shown here is derived from an EMBL/GenBank/DDBJ whole genome shotgun (WGS) entry which is preliminary data.</text>
</comment>
<feature type="region of interest" description="Disordered" evidence="1">
    <location>
        <begin position="1"/>
        <end position="39"/>
    </location>
</feature>
<feature type="transmembrane region" description="Helical" evidence="2">
    <location>
        <begin position="78"/>
        <end position="98"/>
    </location>
</feature>
<protein>
    <recommendedName>
        <fullName evidence="5">RDD family protein</fullName>
    </recommendedName>
</protein>
<evidence type="ECO:0000313" key="4">
    <source>
        <dbReference type="Proteomes" id="UP001596201"/>
    </source>
</evidence>
<dbReference type="Proteomes" id="UP001596201">
    <property type="component" value="Unassembled WGS sequence"/>
</dbReference>
<feature type="transmembrane region" description="Helical" evidence="2">
    <location>
        <begin position="131"/>
        <end position="149"/>
    </location>
</feature>
<dbReference type="RefSeq" id="WP_227231279.1">
    <property type="nucleotide sequence ID" value="NZ_JAJCVJ010000003.1"/>
</dbReference>
<keyword evidence="2" id="KW-0472">Membrane</keyword>
<keyword evidence="2" id="KW-0812">Transmembrane</keyword>
<keyword evidence="4" id="KW-1185">Reference proteome</keyword>
<evidence type="ECO:0008006" key="5">
    <source>
        <dbReference type="Google" id="ProtNLM"/>
    </source>
</evidence>
<feature type="compositionally biased region" description="Basic and acidic residues" evidence="1">
    <location>
        <begin position="19"/>
        <end position="28"/>
    </location>
</feature>
<reference evidence="3 4" key="1">
    <citation type="journal article" date="2019" name="Int. J. Syst. Evol. Microbiol.">
        <title>The Global Catalogue of Microorganisms (GCM) 10K type strain sequencing project: providing services to taxonomists for standard genome sequencing and annotation.</title>
        <authorList>
            <consortium name="The Broad Institute Genomics Platform"/>
            <consortium name="The Broad Institute Genome Sequencing Center for Infectious Disease"/>
            <person name="Wu L."/>
            <person name="Ma J."/>
        </authorList>
    </citation>
    <scope>NUCLEOTIDE SEQUENCE [LARGE SCALE GENOMIC DNA]</scope>
    <source>
        <strain evidence="3 4">CGMCC 1.12237</strain>
    </source>
</reference>
<name>A0ABD5RFI6_9EURY</name>
<sequence>MSTHTDSSTRTDRRRKSQQQHDRQSQHDRRPRRDRRPHLPAYGPIDAVLSFAVFYVFVERATSTVVDVLTTAVPDFSASTVGFGLAALLWFVLAVTLLDQLQRQLAAVGVGTQSAVARADREAGTPGETRLFAYLAGLTIGGVIAVWTFEPAVQTGITMIQIVGTLDATAFAFVDFLTMIVFFVGFAVTTHSLDRLVIGTVRRVIGE</sequence>
<evidence type="ECO:0000256" key="2">
    <source>
        <dbReference type="SAM" id="Phobius"/>
    </source>
</evidence>
<evidence type="ECO:0000313" key="3">
    <source>
        <dbReference type="EMBL" id="MFC5368708.1"/>
    </source>
</evidence>
<evidence type="ECO:0000256" key="1">
    <source>
        <dbReference type="SAM" id="MobiDB-lite"/>
    </source>
</evidence>
<feature type="transmembrane region" description="Helical" evidence="2">
    <location>
        <begin position="39"/>
        <end position="58"/>
    </location>
</feature>
<gene>
    <name evidence="3" type="ORF">ACFPJ5_17435</name>
</gene>
<dbReference type="EMBL" id="JBHSKX010000004">
    <property type="protein sequence ID" value="MFC5368708.1"/>
    <property type="molecule type" value="Genomic_DNA"/>
</dbReference>
<feature type="compositionally biased region" description="Basic residues" evidence="1">
    <location>
        <begin position="29"/>
        <end position="38"/>
    </location>
</feature>